<feature type="compositionally biased region" description="Polar residues" evidence="1">
    <location>
        <begin position="838"/>
        <end position="858"/>
    </location>
</feature>
<evidence type="ECO:0000313" key="3">
    <source>
        <dbReference type="EMBL" id="OON13513.1"/>
    </source>
</evidence>
<dbReference type="GO" id="GO:0006891">
    <property type="term" value="P:intra-Golgi vesicle-mediated transport"/>
    <property type="evidence" value="ECO:0007669"/>
    <property type="project" value="TreeGrafter"/>
</dbReference>
<evidence type="ECO:0000313" key="4">
    <source>
        <dbReference type="Proteomes" id="UP000243686"/>
    </source>
</evidence>
<dbReference type="InterPro" id="IPR045126">
    <property type="entry name" value="TRAPPC10/Trs130"/>
</dbReference>
<evidence type="ECO:0000259" key="2">
    <source>
        <dbReference type="Pfam" id="PF23036"/>
    </source>
</evidence>
<accession>A0A1S8WGU5</accession>
<feature type="region of interest" description="Disordered" evidence="1">
    <location>
        <begin position="838"/>
        <end position="867"/>
    </location>
</feature>
<proteinExistence type="predicted"/>
<dbReference type="PANTHER" id="PTHR13251">
    <property type="entry name" value="EPILEPSY HOLOPROSENCEPHALY CANDIDATE 1/TMEM1"/>
    <property type="match status" value="1"/>
</dbReference>
<dbReference type="GO" id="GO:0034498">
    <property type="term" value="P:early endosome to Golgi transport"/>
    <property type="evidence" value="ECO:0007669"/>
    <property type="project" value="TreeGrafter"/>
</dbReference>
<protein>
    <recommendedName>
        <fullName evidence="2">TRAPPC10/Trs130 N-terminal domain-containing protein</fullName>
    </recommendedName>
</protein>
<organism evidence="3 4">
    <name type="scientific">Opisthorchis viverrini</name>
    <name type="common">Southeast Asian liver fluke</name>
    <dbReference type="NCBI Taxonomy" id="6198"/>
    <lineage>
        <taxon>Eukaryota</taxon>
        <taxon>Metazoa</taxon>
        <taxon>Spiralia</taxon>
        <taxon>Lophotrochozoa</taxon>
        <taxon>Platyhelminthes</taxon>
        <taxon>Trematoda</taxon>
        <taxon>Digenea</taxon>
        <taxon>Opisthorchiida</taxon>
        <taxon>Opisthorchiata</taxon>
        <taxon>Opisthorchiidae</taxon>
        <taxon>Opisthorchis</taxon>
    </lineage>
</organism>
<feature type="domain" description="TRAPPC10/Trs130 N-terminal" evidence="2">
    <location>
        <begin position="3"/>
        <end position="320"/>
    </location>
</feature>
<dbReference type="InterPro" id="IPR056913">
    <property type="entry name" value="TRAPPC10/Trs130_N"/>
</dbReference>
<feature type="non-terminal residue" evidence="3">
    <location>
        <position position="1525"/>
    </location>
</feature>
<dbReference type="GO" id="GO:0005829">
    <property type="term" value="C:cytosol"/>
    <property type="evidence" value="ECO:0007669"/>
    <property type="project" value="GOC"/>
</dbReference>
<dbReference type="EMBL" id="KV907350">
    <property type="protein sequence ID" value="OON13513.1"/>
    <property type="molecule type" value="Genomic_DNA"/>
</dbReference>
<dbReference type="GO" id="GO:1990071">
    <property type="term" value="C:TRAPPII protein complex"/>
    <property type="evidence" value="ECO:0007669"/>
    <property type="project" value="InterPro"/>
</dbReference>
<keyword evidence="4" id="KW-1185">Reference proteome</keyword>
<feature type="non-terminal residue" evidence="3">
    <location>
        <position position="1"/>
    </location>
</feature>
<reference evidence="3 4" key="1">
    <citation type="submission" date="2015-03" db="EMBL/GenBank/DDBJ databases">
        <title>Draft genome of the nematode, Opisthorchis viverrini.</title>
        <authorList>
            <person name="Mitreva M."/>
        </authorList>
    </citation>
    <scope>NUCLEOTIDE SEQUENCE [LARGE SCALE GENOMIC DNA]</scope>
    <source>
        <strain evidence="3">Khon Kaen</strain>
    </source>
</reference>
<sequence>YGHEGLVSELEQRCSQTIASEPALWRHSKHVAPYPVRIDAYFTRFNLNQLQSTVKVLSSGRPTRPLGSLNPMLYVYVLPNNSTQYATGGVKQKLASWLGHLQAGNISDWVVLMIDADQNSSKMWQKTSVLDQIKRDFRVPNTTTHFLQLPDRRAVEEKVFLEAWTAFLRSFRKMILTVYQSTIEDYENHLQLLQEAQGTPGWEFFEYLERREELAQLYLTVNGLEDTLQQYYAIESLLASAIRAVASRNDEQLPGWVKNLKSHGADKESCSFLCYYPWVKSRIHPQLLELLQNRFASVFDIRNYLLSRECGLLKAYSRVHDMPSRALLHIRHGLEESEILNLYTSLELNHLWAFLCALNCLNVLRPSTGPAADEIADSVASVLSNAFKPFSTKGSSLAQSLESADGLLRTQSSNNAFLRDMSELSPALASLAATVHFLYKFIIVNVPTLSEKPQAVIPLGELPLSVSHAVDLWLMAFIELTHIGRVLSLWTATDEVNSSDSIIQLIKVSVFQCFASDLTDQTLFGRSVHKQLGMLLTSPALYEEVYVAMAQTLIGFLRLIHEPRRTPFICCLLADFMRSTHKRVTYIHTCTKCYLTYVYFSMNSVFCAAPLRIRSIYFPVYTVVTRLLTITPHCRTRHIFPRAIELYSIVLSIYLRDGWSLLTVLTCLLLACCLRTFLEDTRAENTSPVGYLTRYSDCCLLLSCATTTELQLANGCLTHSAPKSAKGLELSLTKLSVPTEDLLLSDFWWFEAVKSCQQLTDDTVFDASCSLSSPFSIDFVELDGASNNGYQLITIGLHVTADVHFKVSVHVGGTKPEAKDWETVMRYGVVREQWPPQFSSNLPKADSQTAELRSSTPPTGVVKSASGSPVLTSKFTHSRSFAHLFRKDATSIYHSTESVGRVQTGSVASETRGIPRKISLLDTVASLASRSAWVSQEGMHVVRLSRTSSFDGSVGQSTQEQVLHVGVDDALTKLRREAQPSHRLASFQIGHGLWPPSTLAEEEDRCHSTEEPAVDCSTLESESDACFLRPLAATSISPFDVSFSTVQNADDSPLVLLQPGLNKIQLKANCRGFFLPKKLFLTIVDRERTRDPKEPATSSPSFLNANGSFKMCYDIRASDFSVTWTDQQLLDYLLPTVCVSSAFCDKTCTISVILGLRQTVPIVLQPGKLGLPTNSTTGVTLYRLLPNIYQNNLSSQAKVKLGPSDYIVTSPTKQKPDSDGQQPLPYPYDYQDGPVSVEFSQTDCENTDSPPSAKLSRPLWLTPITDSDEFFLAMPSGYLCRLPVKVIRPFVIMLNIYTIHPSDTVVFAIRIACKDIPEQRHSAKRPLKPTPDKPLTFLLSQFQFMITAPTAQDNFSAPSSRKGSTLETPVFSVPTSLVSSRKGSILHMNVAETQVPGLSDCMFANPVDPRCTHIEVNRLCPVNLLFRVKFSEFRPFVKSLLKRFGHSPVARFSCAFSFADDPDYEAQLTFSRAISTFVEPDDGKVADLLDEDNNLHRVTLQVSDSVLNFTMKFTLKNNETIPLKR</sequence>
<gene>
    <name evidence="3" type="ORF">X801_10712</name>
</gene>
<dbReference type="Proteomes" id="UP000243686">
    <property type="component" value="Unassembled WGS sequence"/>
</dbReference>
<dbReference type="PANTHER" id="PTHR13251:SF3">
    <property type="entry name" value="TRAFFICKING PROTEIN PARTICLE COMPLEX SUBUNIT 10"/>
    <property type="match status" value="1"/>
</dbReference>
<dbReference type="Pfam" id="PF23036">
    <property type="entry name" value="TRAPPC10_1st"/>
    <property type="match status" value="1"/>
</dbReference>
<evidence type="ECO:0000256" key="1">
    <source>
        <dbReference type="SAM" id="MobiDB-lite"/>
    </source>
</evidence>
<name>A0A1S8WGU5_OPIVI</name>